<dbReference type="EMBL" id="KN880446">
    <property type="protein sequence ID" value="KIY72164.1"/>
    <property type="molecule type" value="Genomic_DNA"/>
</dbReference>
<dbReference type="PANTHER" id="PTHR13989:SF16">
    <property type="entry name" value="REPLICATION PROTEIN A2"/>
    <property type="match status" value="1"/>
</dbReference>
<sequence length="480" mass="53721">MADSNDAPAIVSAPDSLRHMTIAQCHTTTFAHYQRKETAHLNGQPLNNVKLVATICWVFARDPEKIRYELDDGTGSITTTFFRDKYLEGYYFGHDKSDQELVNKFYVRVTGQLEHYQGKCQLRAAHISLVEDYHEVIYHNLQVIWDDIAARKGPPPCGSSAGAATASTVTAPAQVTSRIPERVPEEEALDDENDTLSQPSVLFASSFPTPPVTPAHRLRQASVITVSDSTPPPPNPVTPTRIRKTKNSRPTQHFSHSDSESDERPRQSVNKKGRGTQDDPLLVPSDHDEGSDMSIEMLPPETPKHTVRYERHAIPGGMKLRPETTPKQKDNKTPKRKGKEAETPRLSANTKGKQRASAPYPTEDRPAGRSVKASGSKRSYIYDPFEHMSYLEREVYLLILKEEAVKLYPRLSEEDEGGDDLSKYGVSRKAILAEFARKQYTKTQIGDALKQLMHDAHITETLENCYVTEQGWKTTSGIVG</sequence>
<dbReference type="OrthoDB" id="25571at2759"/>
<keyword evidence="6" id="KW-1185">Reference proteome</keyword>
<dbReference type="Gene3D" id="2.40.50.140">
    <property type="entry name" value="Nucleic acid-binding proteins"/>
    <property type="match status" value="1"/>
</dbReference>
<evidence type="ECO:0000256" key="1">
    <source>
        <dbReference type="ARBA" id="ARBA00004123"/>
    </source>
</evidence>
<evidence type="ECO:0000256" key="3">
    <source>
        <dbReference type="ARBA" id="ARBA00023242"/>
    </source>
</evidence>
<feature type="compositionally biased region" description="Basic and acidic residues" evidence="4">
    <location>
        <begin position="320"/>
        <end position="343"/>
    </location>
</feature>
<dbReference type="GO" id="GO:0005662">
    <property type="term" value="C:DNA replication factor A complex"/>
    <property type="evidence" value="ECO:0007669"/>
    <property type="project" value="TreeGrafter"/>
</dbReference>
<dbReference type="PANTHER" id="PTHR13989">
    <property type="entry name" value="REPLICATION PROTEIN A-RELATED"/>
    <property type="match status" value="1"/>
</dbReference>
<dbReference type="AlphaFoldDB" id="A0A0D7BPP6"/>
<organism evidence="5 6">
    <name type="scientific">Cylindrobasidium torrendii FP15055 ss-10</name>
    <dbReference type="NCBI Taxonomy" id="1314674"/>
    <lineage>
        <taxon>Eukaryota</taxon>
        <taxon>Fungi</taxon>
        <taxon>Dikarya</taxon>
        <taxon>Basidiomycota</taxon>
        <taxon>Agaricomycotina</taxon>
        <taxon>Agaricomycetes</taxon>
        <taxon>Agaricomycetidae</taxon>
        <taxon>Agaricales</taxon>
        <taxon>Marasmiineae</taxon>
        <taxon>Physalacriaceae</taxon>
        <taxon>Cylindrobasidium</taxon>
    </lineage>
</organism>
<evidence type="ECO:0000313" key="5">
    <source>
        <dbReference type="EMBL" id="KIY72164.1"/>
    </source>
</evidence>
<dbReference type="GO" id="GO:0000724">
    <property type="term" value="P:double-strand break repair via homologous recombination"/>
    <property type="evidence" value="ECO:0007669"/>
    <property type="project" value="TreeGrafter"/>
</dbReference>
<dbReference type="InterPro" id="IPR040260">
    <property type="entry name" value="RFA2-like"/>
</dbReference>
<dbReference type="GO" id="GO:0006289">
    <property type="term" value="P:nucleotide-excision repair"/>
    <property type="evidence" value="ECO:0007669"/>
    <property type="project" value="TreeGrafter"/>
</dbReference>
<protein>
    <recommendedName>
        <fullName evidence="7">OB domain-containing protein</fullName>
    </recommendedName>
</protein>
<reference evidence="5 6" key="1">
    <citation type="journal article" date="2015" name="Fungal Genet. Biol.">
        <title>Evolution of novel wood decay mechanisms in Agaricales revealed by the genome sequences of Fistulina hepatica and Cylindrobasidium torrendii.</title>
        <authorList>
            <person name="Floudas D."/>
            <person name="Held B.W."/>
            <person name="Riley R."/>
            <person name="Nagy L.G."/>
            <person name="Koehler G."/>
            <person name="Ransdell A.S."/>
            <person name="Younus H."/>
            <person name="Chow J."/>
            <person name="Chiniquy J."/>
            <person name="Lipzen A."/>
            <person name="Tritt A."/>
            <person name="Sun H."/>
            <person name="Haridas S."/>
            <person name="LaButti K."/>
            <person name="Ohm R.A."/>
            <person name="Kues U."/>
            <person name="Blanchette R.A."/>
            <person name="Grigoriev I.V."/>
            <person name="Minto R.E."/>
            <person name="Hibbett D.S."/>
        </authorList>
    </citation>
    <scope>NUCLEOTIDE SEQUENCE [LARGE SCALE GENOMIC DNA]</scope>
    <source>
        <strain evidence="5 6">FP15055 ss-10</strain>
    </source>
</reference>
<proteinExistence type="predicted"/>
<evidence type="ECO:0000313" key="6">
    <source>
        <dbReference type="Proteomes" id="UP000054007"/>
    </source>
</evidence>
<evidence type="ECO:0000256" key="2">
    <source>
        <dbReference type="ARBA" id="ARBA00023125"/>
    </source>
</evidence>
<feature type="compositionally biased region" description="Low complexity" evidence="4">
    <location>
        <begin position="158"/>
        <end position="177"/>
    </location>
</feature>
<dbReference type="SUPFAM" id="SSF50249">
    <property type="entry name" value="Nucleic acid-binding proteins"/>
    <property type="match status" value="1"/>
</dbReference>
<dbReference type="Proteomes" id="UP000054007">
    <property type="component" value="Unassembled WGS sequence"/>
</dbReference>
<feature type="region of interest" description="Disordered" evidence="4">
    <location>
        <begin position="223"/>
        <end position="375"/>
    </location>
</feature>
<dbReference type="GO" id="GO:0003697">
    <property type="term" value="F:single-stranded DNA binding"/>
    <property type="evidence" value="ECO:0007669"/>
    <property type="project" value="TreeGrafter"/>
</dbReference>
<accession>A0A0D7BPP6</accession>
<feature type="compositionally biased region" description="Basic and acidic residues" evidence="4">
    <location>
        <begin position="302"/>
        <end position="313"/>
    </location>
</feature>
<dbReference type="InterPro" id="IPR012340">
    <property type="entry name" value="NA-bd_OB-fold"/>
</dbReference>
<dbReference type="STRING" id="1314674.A0A0D7BPP6"/>
<evidence type="ECO:0008006" key="7">
    <source>
        <dbReference type="Google" id="ProtNLM"/>
    </source>
</evidence>
<gene>
    <name evidence="5" type="ORF">CYLTODRAFT_418142</name>
</gene>
<keyword evidence="2" id="KW-0238">DNA-binding</keyword>
<dbReference type="GO" id="GO:0000781">
    <property type="term" value="C:chromosome, telomeric region"/>
    <property type="evidence" value="ECO:0007669"/>
    <property type="project" value="TreeGrafter"/>
</dbReference>
<dbReference type="GO" id="GO:0006260">
    <property type="term" value="P:DNA replication"/>
    <property type="evidence" value="ECO:0007669"/>
    <property type="project" value="TreeGrafter"/>
</dbReference>
<keyword evidence="3" id="KW-0539">Nucleus</keyword>
<feature type="region of interest" description="Disordered" evidence="4">
    <location>
        <begin position="155"/>
        <end position="193"/>
    </location>
</feature>
<dbReference type="GO" id="GO:0035861">
    <property type="term" value="C:site of double-strand break"/>
    <property type="evidence" value="ECO:0007669"/>
    <property type="project" value="TreeGrafter"/>
</dbReference>
<feature type="compositionally biased region" description="Basic and acidic residues" evidence="4">
    <location>
        <begin position="255"/>
        <end position="266"/>
    </location>
</feature>
<evidence type="ECO:0000256" key="4">
    <source>
        <dbReference type="SAM" id="MobiDB-lite"/>
    </source>
</evidence>
<name>A0A0D7BPP6_9AGAR</name>
<comment type="subcellular location">
    <subcellularLocation>
        <location evidence="1">Nucleus</location>
    </subcellularLocation>
</comment>